<organism evidence="2 3">
    <name type="scientific">Levilinea saccharolytica</name>
    <dbReference type="NCBI Taxonomy" id="229921"/>
    <lineage>
        <taxon>Bacteria</taxon>
        <taxon>Bacillati</taxon>
        <taxon>Chloroflexota</taxon>
        <taxon>Anaerolineae</taxon>
        <taxon>Anaerolineales</taxon>
        <taxon>Anaerolineaceae</taxon>
        <taxon>Levilinea</taxon>
    </lineage>
</organism>
<dbReference type="RefSeq" id="WP_062417712.1">
    <property type="nucleotide sequence ID" value="NZ_DF967974.1"/>
</dbReference>
<dbReference type="Pfam" id="PF06439">
    <property type="entry name" value="3keto-disac_hyd"/>
    <property type="match status" value="1"/>
</dbReference>
<evidence type="ECO:0000259" key="1">
    <source>
        <dbReference type="Pfam" id="PF06439"/>
    </source>
</evidence>
<evidence type="ECO:0000313" key="2">
    <source>
        <dbReference type="EMBL" id="KPL80676.1"/>
    </source>
</evidence>
<proteinExistence type="predicted"/>
<feature type="domain" description="3-keto-alpha-glucoside-1,2-lyase/3-keto-2-hydroxy-glucal hydratase" evidence="1">
    <location>
        <begin position="71"/>
        <end position="226"/>
    </location>
</feature>
<dbReference type="GO" id="GO:0016787">
    <property type="term" value="F:hydrolase activity"/>
    <property type="evidence" value="ECO:0007669"/>
    <property type="project" value="InterPro"/>
</dbReference>
<protein>
    <recommendedName>
        <fullName evidence="1">3-keto-alpha-glucoside-1,2-lyase/3-keto-2-hydroxy-glucal hydratase domain-containing protein</fullName>
    </recommendedName>
</protein>
<accession>A0A0P6XCS1</accession>
<name>A0A0P6XCS1_9CHLR</name>
<dbReference type="EMBL" id="LGCM01000039">
    <property type="protein sequence ID" value="KPL80676.1"/>
    <property type="molecule type" value="Genomic_DNA"/>
</dbReference>
<dbReference type="Proteomes" id="UP000050501">
    <property type="component" value="Unassembled WGS sequence"/>
</dbReference>
<dbReference type="Gene3D" id="2.60.120.560">
    <property type="entry name" value="Exo-inulinase, domain 1"/>
    <property type="match status" value="1"/>
</dbReference>
<dbReference type="InterPro" id="IPR010496">
    <property type="entry name" value="AL/BT2_dom"/>
</dbReference>
<dbReference type="AlphaFoldDB" id="A0A0P6XCS1"/>
<reference evidence="2 3" key="1">
    <citation type="submission" date="2015-07" db="EMBL/GenBank/DDBJ databases">
        <title>Genome sequence of Levilinea saccharolytica DSM 16555.</title>
        <authorList>
            <person name="Hemp J."/>
            <person name="Ward L.M."/>
            <person name="Pace L.A."/>
            <person name="Fischer W.W."/>
        </authorList>
    </citation>
    <scope>NUCLEOTIDE SEQUENCE [LARGE SCALE GENOMIC DNA]</scope>
    <source>
        <strain evidence="2 3">KIBI-1</strain>
    </source>
</reference>
<evidence type="ECO:0000313" key="3">
    <source>
        <dbReference type="Proteomes" id="UP000050501"/>
    </source>
</evidence>
<sequence length="234" mass="25369">MKNHSLRSEKGQGLIEYALMIALVVLVVVLALSLTGTSLADVYCNIVRQIAPDTAPGCSAYVEDEFITMGDWITVYGKADWSINDGEIEMRGGDQRIINTAELPDDYRVTVNPAVLEGGPGYGILFRQTPNGTSYSGYSFQVDKGLGNKFAFRRYDKNGVELGAPLAVVNTPGKFDWQGPHKVEVEVRGSTFKAYIDGTLVLTATDSTYPTGKAGLRTWHGTKATFGSFTVSPP</sequence>
<comment type="caution">
    <text evidence="2">The sequence shown here is derived from an EMBL/GenBank/DDBJ whole genome shotgun (WGS) entry which is preliminary data.</text>
</comment>
<keyword evidence="3" id="KW-1185">Reference proteome</keyword>
<gene>
    <name evidence="2" type="ORF">ADN01_11095</name>
</gene>
<dbReference type="STRING" id="229921.ADN01_11095"/>